<evidence type="ECO:0000256" key="2">
    <source>
        <dbReference type="SAM" id="Phobius"/>
    </source>
</evidence>
<reference evidence="3 4" key="1">
    <citation type="submission" date="2015-09" db="EMBL/GenBank/DDBJ databases">
        <authorList>
            <consortium name="Pathogen Informatics"/>
        </authorList>
    </citation>
    <scope>NUCLEOTIDE SEQUENCE [LARGE SCALE GENOMIC DNA]</scope>
    <source>
        <strain evidence="3 4">2789STDY5834835</strain>
    </source>
</reference>
<dbReference type="RefSeq" id="WP_055299074.1">
    <property type="nucleotide sequence ID" value="NZ_BLYK01000031.1"/>
</dbReference>
<keyword evidence="2" id="KW-0812">Transmembrane</keyword>
<evidence type="ECO:0000313" key="4">
    <source>
        <dbReference type="Proteomes" id="UP000095679"/>
    </source>
</evidence>
<feature type="region of interest" description="Disordered" evidence="1">
    <location>
        <begin position="102"/>
        <end position="129"/>
    </location>
</feature>
<keyword evidence="2" id="KW-0472">Membrane</keyword>
<dbReference type="EMBL" id="CYZL01000018">
    <property type="protein sequence ID" value="CUO61667.1"/>
    <property type="molecule type" value="Genomic_DNA"/>
</dbReference>
<sequence length="236" mass="27124">MTKREFLKELEDRLQMLDEKERKDMIEEYSQHISMCMKSGMKEEEAIEDFGDMDDLIAEILEAYHLDPEYEVKSRERSGKTGIADLLPKDFFKKKTKIAKAGNKSNVNDENNKSNPRKNRRVEGTKRFKEEQGRKIENITSKAVKTSSNAVSWSWDKIKKFFFIFIKIVLVFLALPAVFFDLAGLFGLGILGVMAFQGYPVIGCVIIAFGAVLSMTAYILFLFTYVLGGREQKHEF</sequence>
<proteinExistence type="predicted"/>
<accession>A0A174GJV1</accession>
<evidence type="ECO:0000313" key="3">
    <source>
        <dbReference type="EMBL" id="CUO61667.1"/>
    </source>
</evidence>
<feature type="transmembrane region" description="Helical" evidence="2">
    <location>
        <begin position="161"/>
        <end position="194"/>
    </location>
</feature>
<dbReference type="Proteomes" id="UP000095679">
    <property type="component" value="Unassembled WGS sequence"/>
</dbReference>
<evidence type="ECO:0000256" key="1">
    <source>
        <dbReference type="SAM" id="MobiDB-lite"/>
    </source>
</evidence>
<dbReference type="AlphaFoldDB" id="A0A174GJV1"/>
<gene>
    <name evidence="3" type="ORF">ERS852450_02094</name>
</gene>
<protein>
    <submittedName>
        <fullName evidence="3">Predicted membrane protein</fullName>
    </submittedName>
</protein>
<feature type="transmembrane region" description="Helical" evidence="2">
    <location>
        <begin position="200"/>
        <end position="227"/>
    </location>
</feature>
<name>A0A174GJV1_9FIRM</name>
<keyword evidence="2" id="KW-1133">Transmembrane helix</keyword>
<organism evidence="3 4">
    <name type="scientific">Anaerobutyricum hallii</name>
    <dbReference type="NCBI Taxonomy" id="39488"/>
    <lineage>
        <taxon>Bacteria</taxon>
        <taxon>Bacillati</taxon>
        <taxon>Bacillota</taxon>
        <taxon>Clostridia</taxon>
        <taxon>Lachnospirales</taxon>
        <taxon>Lachnospiraceae</taxon>
        <taxon>Anaerobutyricum</taxon>
    </lineage>
</organism>
<dbReference type="Pfam" id="PF22564">
    <property type="entry name" value="HAAS"/>
    <property type="match status" value="1"/>
</dbReference>